<sequence>MTAAVFFGCTLGPAIALFLFTIVREPLRVIFLIAGGLASLTERTHRGLASLTDLRYIPYESAVVIPTHRDFESQADPLLDIPIECADSPQVIEDAPECEPECIRTRLAKELWEKVQGFKITYKPKSIPIKLISKAIAKELVNRMFEVDWGWLLESKQIEDFDIDYNVATHLRSLRKHRSVNRSVKQCVSKGVVGMSLAFKLWCMMW</sequence>
<keyword evidence="4 7" id="KW-0914">Notch signaling pathway</keyword>
<proteinExistence type="inferred from homology"/>
<comment type="function">
    <text evidence="7">Potential subunit of the gamma-secretase complex, an endoprotease complex that catalyzes the intramembrane cleavage of integral proteins such as Notch receptors.</text>
</comment>
<dbReference type="OrthoDB" id="6507463at2759"/>
<evidence type="ECO:0000256" key="6">
    <source>
        <dbReference type="ARBA" id="ARBA00023136"/>
    </source>
</evidence>
<gene>
    <name evidence="8" type="primary">aph1b_0</name>
    <name evidence="8" type="ORF">EYF80_058175</name>
</gene>
<evidence type="ECO:0000256" key="3">
    <source>
        <dbReference type="ARBA" id="ARBA00022692"/>
    </source>
</evidence>
<accession>A0A4Z2ES84</accession>
<evidence type="ECO:0000313" key="8">
    <source>
        <dbReference type="EMBL" id="TNN31669.1"/>
    </source>
</evidence>
<evidence type="ECO:0000256" key="5">
    <source>
        <dbReference type="ARBA" id="ARBA00022989"/>
    </source>
</evidence>
<dbReference type="Pfam" id="PF06105">
    <property type="entry name" value="Aph-1"/>
    <property type="match status" value="1"/>
</dbReference>
<dbReference type="GO" id="GO:0070765">
    <property type="term" value="C:gamma-secretase complex"/>
    <property type="evidence" value="ECO:0007669"/>
    <property type="project" value="UniProtKB-UniRule"/>
</dbReference>
<organism evidence="8 9">
    <name type="scientific">Liparis tanakae</name>
    <name type="common">Tanaka's snailfish</name>
    <dbReference type="NCBI Taxonomy" id="230148"/>
    <lineage>
        <taxon>Eukaryota</taxon>
        <taxon>Metazoa</taxon>
        <taxon>Chordata</taxon>
        <taxon>Craniata</taxon>
        <taxon>Vertebrata</taxon>
        <taxon>Euteleostomi</taxon>
        <taxon>Actinopterygii</taxon>
        <taxon>Neopterygii</taxon>
        <taxon>Teleostei</taxon>
        <taxon>Neoteleostei</taxon>
        <taxon>Acanthomorphata</taxon>
        <taxon>Eupercaria</taxon>
        <taxon>Perciformes</taxon>
        <taxon>Cottioidei</taxon>
        <taxon>Cottales</taxon>
        <taxon>Liparidae</taxon>
        <taxon>Liparis</taxon>
    </lineage>
</organism>
<comment type="similarity">
    <text evidence="2 7">Belongs to the APH-1 family.</text>
</comment>
<dbReference type="GO" id="GO:0007219">
    <property type="term" value="P:Notch signaling pathway"/>
    <property type="evidence" value="ECO:0007669"/>
    <property type="project" value="UniProtKB-UniRule"/>
</dbReference>
<dbReference type="AlphaFoldDB" id="A0A4Z2ES84"/>
<protein>
    <recommendedName>
        <fullName evidence="7">Gamma-secretase subunit APH-1</fullName>
        <shortName evidence="7">APH-1</shortName>
    </recommendedName>
</protein>
<keyword evidence="9" id="KW-1185">Reference proteome</keyword>
<keyword evidence="5" id="KW-1133">Transmembrane helix</keyword>
<reference evidence="8 9" key="1">
    <citation type="submission" date="2019-03" db="EMBL/GenBank/DDBJ databases">
        <title>First draft genome of Liparis tanakae, snailfish: a comprehensive survey of snailfish specific genes.</title>
        <authorList>
            <person name="Kim W."/>
            <person name="Song I."/>
            <person name="Jeong J.-H."/>
            <person name="Kim D."/>
            <person name="Kim S."/>
            <person name="Ryu S."/>
            <person name="Song J.Y."/>
            <person name="Lee S.K."/>
        </authorList>
    </citation>
    <scope>NUCLEOTIDE SEQUENCE [LARGE SCALE GENOMIC DNA]</scope>
    <source>
        <tissue evidence="8">Muscle</tissue>
    </source>
</reference>
<evidence type="ECO:0000256" key="1">
    <source>
        <dbReference type="ARBA" id="ARBA00004141"/>
    </source>
</evidence>
<dbReference type="EMBL" id="SRLO01003252">
    <property type="protein sequence ID" value="TNN31669.1"/>
    <property type="molecule type" value="Genomic_DNA"/>
</dbReference>
<dbReference type="InterPro" id="IPR009294">
    <property type="entry name" value="Aph-1"/>
</dbReference>
<evidence type="ECO:0000313" key="9">
    <source>
        <dbReference type="Proteomes" id="UP000314294"/>
    </source>
</evidence>
<evidence type="ECO:0000256" key="2">
    <source>
        <dbReference type="ARBA" id="ARBA00005577"/>
    </source>
</evidence>
<name>A0A4Z2ES84_9TELE</name>
<keyword evidence="6" id="KW-0472">Membrane</keyword>
<comment type="subcellular location">
    <subcellularLocation>
        <location evidence="1 7">Membrane</location>
        <topology evidence="1 7">Multi-pass membrane protein</topology>
    </subcellularLocation>
</comment>
<comment type="caution">
    <text evidence="8">The sequence shown here is derived from an EMBL/GenBank/DDBJ whole genome shotgun (WGS) entry which is preliminary data.</text>
</comment>
<dbReference type="Proteomes" id="UP000314294">
    <property type="component" value="Unassembled WGS sequence"/>
</dbReference>
<dbReference type="GO" id="GO:0016485">
    <property type="term" value="P:protein processing"/>
    <property type="evidence" value="ECO:0007669"/>
    <property type="project" value="UniProtKB-UniRule"/>
</dbReference>
<evidence type="ECO:0000256" key="7">
    <source>
        <dbReference type="RuleBase" id="RU369072"/>
    </source>
</evidence>
<comment type="subunit">
    <text evidence="7">Component of the gamma-secretase complex.</text>
</comment>
<evidence type="ECO:0000256" key="4">
    <source>
        <dbReference type="ARBA" id="ARBA00022976"/>
    </source>
</evidence>
<keyword evidence="3" id="KW-0812">Transmembrane</keyword>